<keyword evidence="2" id="KW-1133">Transmembrane helix</keyword>
<sequence length="398" mass="44908">MFIILTIITLILFLYLFAGKPLKPYQPEAEARALIAQYDEQTTKSDKEEREKQLYYELSAILKGRGRAVNRLPFITLPLTIIAFSLAGLLWYQQGGENALRWQQLNQTLKSDIRQSQFYGAQMLQNSAALSDIFKHIKQSQFFDQTENQNALLLYCQALQRQLDRQDITQLQALGSCYNAIGAYPLSAPVYDRLVRLQPEDPATILEWAQANILAEPDRPISDNIQQALQALVDKQPDNLLATLFLASAYQQRGELTKSRPLWERLQKTIPKNDPLYQAVSKAMGDNTHSQSQVNQNYQIQITIAPEMLAKLDSHAKLYLIAAPQNQKMPIAVKALTPAEHIDTTLNNSDTMRGENLGDYAQLAIRAKLSPNGKPDDSQALEVSSPAQTDRPIKLTFH</sequence>
<evidence type="ECO:0000259" key="3">
    <source>
        <dbReference type="Pfam" id="PF23892"/>
    </source>
</evidence>
<feature type="transmembrane region" description="Helical" evidence="2">
    <location>
        <begin position="72"/>
        <end position="92"/>
    </location>
</feature>
<dbReference type="AlphaFoldDB" id="A0A380MW48"/>
<evidence type="ECO:0000313" key="5">
    <source>
        <dbReference type="Proteomes" id="UP000254601"/>
    </source>
</evidence>
<evidence type="ECO:0000256" key="2">
    <source>
        <dbReference type="SAM" id="Phobius"/>
    </source>
</evidence>
<name>A0A380MW48_9GAMM</name>
<keyword evidence="2" id="KW-0472">Membrane</keyword>
<feature type="region of interest" description="Disordered" evidence="1">
    <location>
        <begin position="370"/>
        <end position="398"/>
    </location>
</feature>
<evidence type="ECO:0000256" key="1">
    <source>
        <dbReference type="SAM" id="MobiDB-lite"/>
    </source>
</evidence>
<dbReference type="InterPro" id="IPR011990">
    <property type="entry name" value="TPR-like_helical_dom_sf"/>
</dbReference>
<accession>A0A380MW48</accession>
<organism evidence="4 5">
    <name type="scientific">Suttonella ornithocola</name>
    <dbReference type="NCBI Taxonomy" id="279832"/>
    <lineage>
        <taxon>Bacteria</taxon>
        <taxon>Pseudomonadati</taxon>
        <taxon>Pseudomonadota</taxon>
        <taxon>Gammaproteobacteria</taxon>
        <taxon>Cardiobacteriales</taxon>
        <taxon>Cardiobacteriaceae</taxon>
        <taxon>Suttonella</taxon>
    </lineage>
</organism>
<keyword evidence="2" id="KW-0812">Transmembrane</keyword>
<feature type="domain" description="Cytochrome c-type biogenesis protein H Ig-like" evidence="3">
    <location>
        <begin position="299"/>
        <end position="378"/>
    </location>
</feature>
<evidence type="ECO:0000313" key="4">
    <source>
        <dbReference type="EMBL" id="SUO96404.1"/>
    </source>
</evidence>
<dbReference type="InterPro" id="IPR056412">
    <property type="entry name" value="Ig_CycH"/>
</dbReference>
<dbReference type="OrthoDB" id="9776053at2"/>
<gene>
    <name evidence="4" type="ORF">NCTC13337_01846</name>
</gene>
<dbReference type="RefSeq" id="WP_072576274.1">
    <property type="nucleotide sequence ID" value="NZ_LWHB01000061.1"/>
</dbReference>
<dbReference type="Pfam" id="PF23892">
    <property type="entry name" value="Ig_CycH"/>
    <property type="match status" value="1"/>
</dbReference>
<proteinExistence type="predicted"/>
<dbReference type="EMBL" id="UHIC01000001">
    <property type="protein sequence ID" value="SUO96404.1"/>
    <property type="molecule type" value="Genomic_DNA"/>
</dbReference>
<keyword evidence="5" id="KW-1185">Reference proteome</keyword>
<dbReference type="Proteomes" id="UP000254601">
    <property type="component" value="Unassembled WGS sequence"/>
</dbReference>
<dbReference type="Gene3D" id="1.25.40.10">
    <property type="entry name" value="Tetratricopeptide repeat domain"/>
    <property type="match status" value="1"/>
</dbReference>
<dbReference type="SUPFAM" id="SSF48452">
    <property type="entry name" value="TPR-like"/>
    <property type="match status" value="1"/>
</dbReference>
<reference evidence="4 5" key="1">
    <citation type="submission" date="2018-06" db="EMBL/GenBank/DDBJ databases">
        <authorList>
            <consortium name="Pathogen Informatics"/>
            <person name="Doyle S."/>
        </authorList>
    </citation>
    <scope>NUCLEOTIDE SEQUENCE [LARGE SCALE GENOMIC DNA]</scope>
    <source>
        <strain evidence="4 5">NCTC13337</strain>
    </source>
</reference>
<protein>
    <submittedName>
        <fullName evidence="4">Cytochrome c biogenesis factor</fullName>
    </submittedName>
</protein>